<comment type="caution">
    <text evidence="1">The sequence shown here is derived from an EMBL/GenBank/DDBJ whole genome shotgun (WGS) entry which is preliminary data.</text>
</comment>
<dbReference type="EMBL" id="JAKZGO010000022">
    <property type="protein sequence ID" value="MCH7415425.1"/>
    <property type="molecule type" value="Genomic_DNA"/>
</dbReference>
<evidence type="ECO:0000313" key="2">
    <source>
        <dbReference type="Proteomes" id="UP001165430"/>
    </source>
</evidence>
<keyword evidence="2" id="KW-1185">Reference proteome</keyword>
<name>A0ABS9VHC9_9BACT</name>
<reference evidence="1" key="1">
    <citation type="submission" date="2022-03" db="EMBL/GenBank/DDBJ databases">
        <title>De novo assembled genomes of Belliella spp. (Cyclobacteriaceae) strains.</title>
        <authorList>
            <person name="Szabo A."/>
            <person name="Korponai K."/>
            <person name="Felfoldi T."/>
        </authorList>
    </citation>
    <scope>NUCLEOTIDE SEQUENCE</scope>
    <source>
        <strain evidence="1">DSM 111903</strain>
    </source>
</reference>
<accession>A0ABS9VHC9</accession>
<gene>
    <name evidence="1" type="ORF">MM213_18135</name>
</gene>
<dbReference type="Proteomes" id="UP001165430">
    <property type="component" value="Unassembled WGS sequence"/>
</dbReference>
<sequence length="56" mass="6996">MKLIQIDDENQLKFYDIESYNYNWSVRKLQHHDKDNQTIFKLIDKMLTNKKIKDFF</sequence>
<proteinExistence type="predicted"/>
<organism evidence="1 2">
    <name type="scientific">Belliella alkalica</name>
    <dbReference type="NCBI Taxonomy" id="1730871"/>
    <lineage>
        <taxon>Bacteria</taxon>
        <taxon>Pseudomonadati</taxon>
        <taxon>Bacteroidota</taxon>
        <taxon>Cytophagia</taxon>
        <taxon>Cytophagales</taxon>
        <taxon>Cyclobacteriaceae</taxon>
        <taxon>Belliella</taxon>
    </lineage>
</organism>
<protein>
    <submittedName>
        <fullName evidence="1">Uncharacterized protein</fullName>
    </submittedName>
</protein>
<evidence type="ECO:0000313" key="1">
    <source>
        <dbReference type="EMBL" id="MCH7415425.1"/>
    </source>
</evidence>